<dbReference type="PANTHER" id="PTHR21000:SF5">
    <property type="entry name" value="DIHYDROXY-ACID DEHYDRATASE, MITOCHONDRIAL"/>
    <property type="match status" value="1"/>
</dbReference>
<name>A0ABM6LL03_9BACI</name>
<keyword evidence="2" id="KW-0456">Lyase</keyword>
<dbReference type="Proteomes" id="UP000196877">
    <property type="component" value="Chromosome"/>
</dbReference>
<dbReference type="InterPro" id="IPR056740">
    <property type="entry name" value="ILV_EDD_C"/>
</dbReference>
<dbReference type="GO" id="GO:0004160">
    <property type="term" value="F:dihydroxy-acid dehydratase activity"/>
    <property type="evidence" value="ECO:0007669"/>
    <property type="project" value="UniProtKB-EC"/>
</dbReference>
<keyword evidence="3" id="KW-1185">Reference proteome</keyword>
<dbReference type="InterPro" id="IPR042096">
    <property type="entry name" value="Dihydro-acid_dehy_C"/>
</dbReference>
<dbReference type="SUPFAM" id="SSF52016">
    <property type="entry name" value="LeuD/IlvD-like"/>
    <property type="match status" value="1"/>
</dbReference>
<gene>
    <name evidence="2" type="ORF">S101395_03539</name>
</gene>
<proteinExistence type="predicted"/>
<accession>A0ABM6LL03</accession>
<reference evidence="2 3" key="1">
    <citation type="submission" date="2017-06" db="EMBL/GenBank/DDBJ databases">
        <title>Genome sequence of Bacillus sonorensis strain SRCM101395.</title>
        <authorList>
            <person name="Cho S.H."/>
        </authorList>
    </citation>
    <scope>NUCLEOTIDE SEQUENCE [LARGE SCALE GENOMIC DNA]</scope>
    <source>
        <strain evidence="2 3">SRCM101395</strain>
    </source>
</reference>
<dbReference type="PANTHER" id="PTHR21000">
    <property type="entry name" value="DIHYDROXY-ACID DEHYDRATASE DAD"/>
    <property type="match status" value="1"/>
</dbReference>
<dbReference type="EC" id="4.2.1.9" evidence="2"/>
<feature type="domain" description="Dihydroxy-acid/6-phosphogluconate dehydratase C-terminal" evidence="1">
    <location>
        <begin position="9"/>
        <end position="93"/>
    </location>
</feature>
<evidence type="ECO:0000259" key="1">
    <source>
        <dbReference type="Pfam" id="PF24877"/>
    </source>
</evidence>
<sequence length="100" mass="10760">MLFKNSNFGGFSGGSRGFVVGHVAPEAQVGGPIAYLQTGDIVTIDSQTQEISFQITEEELNRRQDHWIQPKLKASSGALGKYARLVSPASKGAVTDMFES</sequence>
<dbReference type="Pfam" id="PF24877">
    <property type="entry name" value="ILV_EDD_C"/>
    <property type="match status" value="1"/>
</dbReference>
<dbReference type="Gene3D" id="3.50.30.80">
    <property type="entry name" value="IlvD/EDD C-terminal domain-like"/>
    <property type="match status" value="1"/>
</dbReference>
<evidence type="ECO:0000313" key="2">
    <source>
        <dbReference type="EMBL" id="ASB90046.1"/>
    </source>
</evidence>
<dbReference type="InterPro" id="IPR050165">
    <property type="entry name" value="DHAD_IlvD/Edd"/>
</dbReference>
<organism evidence="2 3">
    <name type="scientific">Bacillus sonorensis</name>
    <dbReference type="NCBI Taxonomy" id="119858"/>
    <lineage>
        <taxon>Bacteria</taxon>
        <taxon>Bacillati</taxon>
        <taxon>Bacillota</taxon>
        <taxon>Bacilli</taxon>
        <taxon>Bacillales</taxon>
        <taxon>Bacillaceae</taxon>
        <taxon>Bacillus</taxon>
    </lineage>
</organism>
<dbReference type="EMBL" id="CP021920">
    <property type="protein sequence ID" value="ASB90046.1"/>
    <property type="molecule type" value="Genomic_DNA"/>
</dbReference>
<protein>
    <submittedName>
        <fullName evidence="2">Dihydroxy-acid dehydratase</fullName>
        <ecNumber evidence="2">4.2.1.9</ecNumber>
    </submittedName>
</protein>
<evidence type="ECO:0000313" key="3">
    <source>
        <dbReference type="Proteomes" id="UP000196877"/>
    </source>
</evidence>